<feature type="domain" description="DUF382" evidence="1">
    <location>
        <begin position="347"/>
        <end position="384"/>
    </location>
</feature>
<feature type="domain" description="HAT C-terminal dimerisation" evidence="2">
    <location>
        <begin position="227"/>
        <end position="314"/>
    </location>
</feature>
<dbReference type="GO" id="GO:0046983">
    <property type="term" value="F:protein dimerization activity"/>
    <property type="evidence" value="ECO:0007669"/>
    <property type="project" value="InterPro"/>
</dbReference>
<keyword evidence="5" id="KW-1185">Reference proteome</keyword>
<evidence type="ECO:0000259" key="2">
    <source>
        <dbReference type="Pfam" id="PF05699"/>
    </source>
</evidence>
<dbReference type="PANTHER" id="PTHR23272:SF187">
    <property type="entry name" value="AC9 TRANSPOSASE-RELATED"/>
    <property type="match status" value="1"/>
</dbReference>
<organism evidence="4 5">
    <name type="scientific">Arabidopsis suecica</name>
    <name type="common">Swedish thale-cress</name>
    <name type="synonym">Cardaminopsis suecica</name>
    <dbReference type="NCBI Taxonomy" id="45249"/>
    <lineage>
        <taxon>Eukaryota</taxon>
        <taxon>Viridiplantae</taxon>
        <taxon>Streptophyta</taxon>
        <taxon>Embryophyta</taxon>
        <taxon>Tracheophyta</taxon>
        <taxon>Spermatophyta</taxon>
        <taxon>Magnoliopsida</taxon>
        <taxon>eudicotyledons</taxon>
        <taxon>Gunneridae</taxon>
        <taxon>Pentapetalae</taxon>
        <taxon>rosids</taxon>
        <taxon>malvids</taxon>
        <taxon>Brassicales</taxon>
        <taxon>Brassicaceae</taxon>
        <taxon>Camelineae</taxon>
        <taxon>Arabidopsis</taxon>
    </lineage>
</organism>
<dbReference type="Pfam" id="PF14372">
    <property type="entry name" value="hAT-like_RNase-H"/>
    <property type="match status" value="1"/>
</dbReference>
<evidence type="ECO:0000313" key="4">
    <source>
        <dbReference type="EMBL" id="KAG7557669.1"/>
    </source>
</evidence>
<dbReference type="PANTHER" id="PTHR23272">
    <property type="entry name" value="BED FINGER-RELATED"/>
    <property type="match status" value="1"/>
</dbReference>
<dbReference type="GO" id="GO:0003677">
    <property type="term" value="F:DNA binding"/>
    <property type="evidence" value="ECO:0007669"/>
    <property type="project" value="InterPro"/>
</dbReference>
<dbReference type="Pfam" id="PF04037">
    <property type="entry name" value="DUF382"/>
    <property type="match status" value="1"/>
</dbReference>
<dbReference type="InterPro" id="IPR007180">
    <property type="entry name" value="DUF382"/>
</dbReference>
<sequence length="399" mass="45851">MLTSALKFRGAFEKLLAEDILYNNYFMENEEDGEKRIGPPTCVSWDEIHRVVMFLRLFFNCTVAFSASKTVTSSLCYNEIVIIEQHLIALSFHNDEVLQEQAKAMRTKFEKYWDGLLNMNPFVIIGNVFDPRNKMQFASICFEKLYGKGNMESTHLRSSIKALMKNLYEEYASRLSSFSQGVSKSDMGNSEQASDVVFDLSDEDGYDRESLYSELDHETAKEEASSELDIYLMEKRVPRMKNALGMDYDVLSWWRRNSAKFPILAELARDVLAIQVSSVASESAFSTSGRVLDPYRSCLTPNMIEALLCLQQWMRNTMAAEKIANLAQMVDELEFHDSLGDLLSRLTKMGKMDTDYQVLHDAFFRYQTKPKLTSLGELYFEGKEFEVKLRETKPGTFLT</sequence>
<protein>
    <submittedName>
        <fullName evidence="4">HAT C-terminal dimerization domain</fullName>
    </submittedName>
</protein>
<gene>
    <name evidence="4" type="ORF">ISN44_As11g036330</name>
</gene>
<accession>A0A8T1ZF21</accession>
<dbReference type="Proteomes" id="UP000694251">
    <property type="component" value="Chromosome 11"/>
</dbReference>
<dbReference type="InterPro" id="IPR008906">
    <property type="entry name" value="HATC_C_dom"/>
</dbReference>
<proteinExistence type="predicted"/>
<comment type="caution">
    <text evidence="4">The sequence shown here is derived from an EMBL/GenBank/DDBJ whole genome shotgun (WGS) entry which is preliminary data.</text>
</comment>
<evidence type="ECO:0000259" key="1">
    <source>
        <dbReference type="Pfam" id="PF04037"/>
    </source>
</evidence>
<dbReference type="Pfam" id="PF05699">
    <property type="entry name" value="Dimer_Tnp_hAT"/>
    <property type="match status" value="1"/>
</dbReference>
<feature type="domain" description="hAT-like transposase RNase-H fold" evidence="3">
    <location>
        <begin position="66"/>
        <end position="171"/>
    </location>
</feature>
<dbReference type="AlphaFoldDB" id="A0A8T1ZF21"/>
<reference evidence="4 5" key="1">
    <citation type="submission" date="2020-12" db="EMBL/GenBank/DDBJ databases">
        <title>Concerted genomic and epigenomic changes stabilize Arabidopsis allopolyploids.</title>
        <authorList>
            <person name="Chen Z."/>
        </authorList>
    </citation>
    <scope>NUCLEOTIDE SEQUENCE [LARGE SCALE GENOMIC DNA]</scope>
    <source>
        <strain evidence="4">As9502</strain>
        <tissue evidence="4">Leaf</tissue>
    </source>
</reference>
<name>A0A8T1ZF21_ARASU</name>
<dbReference type="OrthoDB" id="1108935at2759"/>
<evidence type="ECO:0000259" key="3">
    <source>
        <dbReference type="Pfam" id="PF14372"/>
    </source>
</evidence>
<dbReference type="GO" id="GO:0005634">
    <property type="term" value="C:nucleus"/>
    <property type="evidence" value="ECO:0007669"/>
    <property type="project" value="InterPro"/>
</dbReference>
<dbReference type="InterPro" id="IPR025525">
    <property type="entry name" value="hAT-like_transposase_RNase-H"/>
</dbReference>
<evidence type="ECO:0000313" key="5">
    <source>
        <dbReference type="Proteomes" id="UP000694251"/>
    </source>
</evidence>
<dbReference type="EMBL" id="JAEFBJ010000011">
    <property type="protein sequence ID" value="KAG7557669.1"/>
    <property type="molecule type" value="Genomic_DNA"/>
</dbReference>